<sequence>MRSEFAATKDASLQRGVLVLGARCFKIALTCNDPEWGNNRIGSYWLWKTAAVVGFPLQRDRHDGRILAVTDLENNHWIRRSDVLITIAGPLQRTTEIRK</sequence>
<organism evidence="1 2">
    <name type="scientific">Datura stramonium</name>
    <name type="common">Jimsonweed</name>
    <name type="synonym">Common thornapple</name>
    <dbReference type="NCBI Taxonomy" id="4076"/>
    <lineage>
        <taxon>Eukaryota</taxon>
        <taxon>Viridiplantae</taxon>
        <taxon>Streptophyta</taxon>
        <taxon>Embryophyta</taxon>
        <taxon>Tracheophyta</taxon>
        <taxon>Spermatophyta</taxon>
        <taxon>Magnoliopsida</taxon>
        <taxon>eudicotyledons</taxon>
        <taxon>Gunneridae</taxon>
        <taxon>Pentapetalae</taxon>
        <taxon>asterids</taxon>
        <taxon>lamiids</taxon>
        <taxon>Solanales</taxon>
        <taxon>Solanaceae</taxon>
        <taxon>Solanoideae</taxon>
        <taxon>Datureae</taxon>
        <taxon>Datura</taxon>
    </lineage>
</organism>
<name>A0ABS8SRG6_DATST</name>
<dbReference type="EMBL" id="JACEIK010000731">
    <property type="protein sequence ID" value="MCD7461527.1"/>
    <property type="molecule type" value="Genomic_DNA"/>
</dbReference>
<accession>A0ABS8SRG6</accession>
<dbReference type="Proteomes" id="UP000823775">
    <property type="component" value="Unassembled WGS sequence"/>
</dbReference>
<gene>
    <name evidence="1" type="ORF">HAX54_046371</name>
</gene>
<evidence type="ECO:0000313" key="1">
    <source>
        <dbReference type="EMBL" id="MCD7461527.1"/>
    </source>
</evidence>
<keyword evidence="2" id="KW-1185">Reference proteome</keyword>
<evidence type="ECO:0000313" key="2">
    <source>
        <dbReference type="Proteomes" id="UP000823775"/>
    </source>
</evidence>
<proteinExistence type="predicted"/>
<comment type="caution">
    <text evidence="1">The sequence shown here is derived from an EMBL/GenBank/DDBJ whole genome shotgun (WGS) entry which is preliminary data.</text>
</comment>
<protein>
    <submittedName>
        <fullName evidence="1">Uncharacterized protein</fullName>
    </submittedName>
</protein>
<reference evidence="1 2" key="1">
    <citation type="journal article" date="2021" name="BMC Genomics">
        <title>Datura genome reveals duplications of psychoactive alkaloid biosynthetic genes and high mutation rate following tissue culture.</title>
        <authorList>
            <person name="Rajewski A."/>
            <person name="Carter-House D."/>
            <person name="Stajich J."/>
            <person name="Litt A."/>
        </authorList>
    </citation>
    <scope>NUCLEOTIDE SEQUENCE [LARGE SCALE GENOMIC DNA]</scope>
    <source>
        <strain evidence="1">AR-01</strain>
    </source>
</reference>